<dbReference type="SUPFAM" id="SSF55811">
    <property type="entry name" value="Nudix"/>
    <property type="match status" value="1"/>
</dbReference>
<dbReference type="RefSeq" id="WP_089312375.1">
    <property type="nucleotide sequence ID" value="NZ_FZNP01000005.1"/>
</dbReference>
<gene>
    <name evidence="2" type="ORF">SAMN06265355_105264</name>
</gene>
<dbReference type="Gene3D" id="3.90.79.10">
    <property type="entry name" value="Nucleoside Triphosphate Pyrophosphohydrolase"/>
    <property type="match status" value="1"/>
</dbReference>
<reference evidence="3" key="1">
    <citation type="submission" date="2017-06" db="EMBL/GenBank/DDBJ databases">
        <authorList>
            <person name="Varghese N."/>
            <person name="Submissions S."/>
        </authorList>
    </citation>
    <scope>NUCLEOTIDE SEQUENCE [LARGE SCALE GENOMIC DNA]</scope>
    <source>
        <strain evidence="3">DSM 44485</strain>
    </source>
</reference>
<evidence type="ECO:0000259" key="1">
    <source>
        <dbReference type="Pfam" id="PF00293"/>
    </source>
</evidence>
<dbReference type="AlphaFoldDB" id="A0A238Y6E2"/>
<dbReference type="EMBL" id="FZNP01000005">
    <property type="protein sequence ID" value="SNR66388.1"/>
    <property type="molecule type" value="Genomic_DNA"/>
</dbReference>
<protein>
    <recommendedName>
        <fullName evidence="1">Nudix hydrolase domain-containing protein</fullName>
    </recommendedName>
</protein>
<accession>A0A238Y6E2</accession>
<evidence type="ECO:0000313" key="2">
    <source>
        <dbReference type="EMBL" id="SNR66388.1"/>
    </source>
</evidence>
<keyword evidence="3" id="KW-1185">Reference proteome</keyword>
<dbReference type="OrthoDB" id="9786141at2"/>
<proteinExistence type="predicted"/>
<evidence type="ECO:0000313" key="3">
    <source>
        <dbReference type="Proteomes" id="UP000198420"/>
    </source>
</evidence>
<feature type="domain" description="Nudix hydrolase" evidence="1">
    <location>
        <begin position="33"/>
        <end position="118"/>
    </location>
</feature>
<dbReference type="Proteomes" id="UP000198420">
    <property type="component" value="Unassembled WGS sequence"/>
</dbReference>
<dbReference type="Pfam" id="PF00293">
    <property type="entry name" value="NUDIX"/>
    <property type="match status" value="1"/>
</dbReference>
<dbReference type="InterPro" id="IPR000086">
    <property type="entry name" value="NUDIX_hydrolase_dom"/>
</dbReference>
<sequence>MTSRKRPEVKFAPREVFEGILEYAVIPTFDLVVELPEDGGVVLVRRTIAPYQNKWALPGLRMFKPEGIDDVIARIAEDELGLDVDVDGKRFLGQYVGRFKTEHERQDLSTGYVVSASSIDIEINADHFSGYQTVKKWGEVPPATGAMYRYYLAKYFNHADDPSEEPAPR</sequence>
<organism evidence="2 3">
    <name type="scientific">Actinomadura mexicana</name>
    <dbReference type="NCBI Taxonomy" id="134959"/>
    <lineage>
        <taxon>Bacteria</taxon>
        <taxon>Bacillati</taxon>
        <taxon>Actinomycetota</taxon>
        <taxon>Actinomycetes</taxon>
        <taxon>Streptosporangiales</taxon>
        <taxon>Thermomonosporaceae</taxon>
        <taxon>Actinomadura</taxon>
    </lineage>
</organism>
<dbReference type="InterPro" id="IPR015797">
    <property type="entry name" value="NUDIX_hydrolase-like_dom_sf"/>
</dbReference>
<name>A0A238Y6E2_9ACTN</name>